<dbReference type="InterPro" id="IPR002376">
    <property type="entry name" value="Formyl_transf_N"/>
</dbReference>
<keyword evidence="4 5" id="KW-0648">Protein biosynthesis</keyword>
<evidence type="ECO:0000259" key="6">
    <source>
        <dbReference type="Pfam" id="PF00551"/>
    </source>
</evidence>
<evidence type="ECO:0000256" key="1">
    <source>
        <dbReference type="ARBA" id="ARBA00010699"/>
    </source>
</evidence>
<feature type="domain" description="Formyl transferase C-terminal" evidence="7">
    <location>
        <begin position="205"/>
        <end position="305"/>
    </location>
</feature>
<dbReference type="NCBIfam" id="TIGR00460">
    <property type="entry name" value="fmt"/>
    <property type="match status" value="1"/>
</dbReference>
<dbReference type="PANTHER" id="PTHR11138:SF5">
    <property type="entry name" value="METHIONYL-TRNA FORMYLTRANSFERASE, MITOCHONDRIAL"/>
    <property type="match status" value="1"/>
</dbReference>
<comment type="similarity">
    <text evidence="1 5">Belongs to the Fmt family.</text>
</comment>
<dbReference type="HAMAP" id="MF_00182">
    <property type="entry name" value="Formyl_trans"/>
    <property type="match status" value="1"/>
</dbReference>
<dbReference type="SUPFAM" id="SSF53328">
    <property type="entry name" value="Formyltransferase"/>
    <property type="match status" value="1"/>
</dbReference>
<proteinExistence type="inferred from homology"/>
<dbReference type="SUPFAM" id="SSF50486">
    <property type="entry name" value="FMT C-terminal domain-like"/>
    <property type="match status" value="1"/>
</dbReference>
<dbReference type="Pfam" id="PF00551">
    <property type="entry name" value="Formyl_trans_N"/>
    <property type="match status" value="1"/>
</dbReference>
<evidence type="ECO:0000313" key="8">
    <source>
        <dbReference type="EMBL" id="OGC36358.1"/>
    </source>
</evidence>
<evidence type="ECO:0000256" key="5">
    <source>
        <dbReference type="HAMAP-Rule" id="MF_00182"/>
    </source>
</evidence>
<feature type="domain" description="Formyl transferase N-terminal" evidence="6">
    <location>
        <begin position="1"/>
        <end position="170"/>
    </location>
</feature>
<dbReference type="InterPro" id="IPR041711">
    <property type="entry name" value="Met-tRNA-FMT_N"/>
</dbReference>
<evidence type="ECO:0000259" key="7">
    <source>
        <dbReference type="Pfam" id="PF02911"/>
    </source>
</evidence>
<organism evidence="8 9">
    <name type="scientific">candidate division WOR-1 bacterium RIFOXYB2_FULL_48_7</name>
    <dbReference type="NCBI Taxonomy" id="1802583"/>
    <lineage>
        <taxon>Bacteria</taxon>
        <taxon>Bacillati</taxon>
        <taxon>Saganbacteria</taxon>
    </lineage>
</organism>
<keyword evidence="3 5" id="KW-0808">Transferase</keyword>
<evidence type="ECO:0000256" key="4">
    <source>
        <dbReference type="ARBA" id="ARBA00022917"/>
    </source>
</evidence>
<dbReference type="Pfam" id="PF02911">
    <property type="entry name" value="Formyl_trans_C"/>
    <property type="match status" value="1"/>
</dbReference>
<dbReference type="Proteomes" id="UP000178951">
    <property type="component" value="Unassembled WGS sequence"/>
</dbReference>
<name>A0A1F4TUI8_UNCSA</name>
<sequence>MRLAFFGTPEIAATVLRCLHRLGHDLVLVVSQPDKPKGRGQQLMATPVKQAALELGLLCQQPETIKNNREFQQSFSELNLDLVVVAAYGKIIPPDLLSLPQHGFINLHASLLPKYRGAAPVQWALLNGEKATGMTIFKIIEQLDAGPIIDQAAVEIGDDEDAGQLLARLFQLGCGRLENCLAAINNNSAKYIVQDESLATLAPTLKKEMGKINWQKSAREIHNQIRGLVLWPTAYAEWQEKRLKILKARPFASPLLTKNGRAGLVEEVVRGEGFIVQCGQGKIEILEVQPESGRPMSGYNFAIGHKLIPGETLLK</sequence>
<feature type="binding site" evidence="5">
    <location>
        <begin position="110"/>
        <end position="113"/>
    </location>
    <ligand>
        <name>(6S)-5,6,7,8-tetrahydrofolate</name>
        <dbReference type="ChEBI" id="CHEBI:57453"/>
    </ligand>
</feature>
<dbReference type="PANTHER" id="PTHR11138">
    <property type="entry name" value="METHIONYL-TRNA FORMYLTRANSFERASE"/>
    <property type="match status" value="1"/>
</dbReference>
<dbReference type="InterPro" id="IPR005793">
    <property type="entry name" value="Formyl_trans_C"/>
</dbReference>
<dbReference type="InterPro" id="IPR044135">
    <property type="entry name" value="Met-tRNA-FMT_C"/>
</dbReference>
<comment type="catalytic activity">
    <reaction evidence="5">
        <text>L-methionyl-tRNA(fMet) + (6R)-10-formyltetrahydrofolate = N-formyl-L-methionyl-tRNA(fMet) + (6S)-5,6,7,8-tetrahydrofolate + H(+)</text>
        <dbReference type="Rhea" id="RHEA:24380"/>
        <dbReference type="Rhea" id="RHEA-COMP:9952"/>
        <dbReference type="Rhea" id="RHEA-COMP:9953"/>
        <dbReference type="ChEBI" id="CHEBI:15378"/>
        <dbReference type="ChEBI" id="CHEBI:57453"/>
        <dbReference type="ChEBI" id="CHEBI:78530"/>
        <dbReference type="ChEBI" id="CHEBI:78844"/>
        <dbReference type="ChEBI" id="CHEBI:195366"/>
        <dbReference type="EC" id="2.1.2.9"/>
    </reaction>
</comment>
<accession>A0A1F4TUI8</accession>
<dbReference type="EMBL" id="MEUF01000015">
    <property type="protein sequence ID" value="OGC36358.1"/>
    <property type="molecule type" value="Genomic_DNA"/>
</dbReference>
<dbReference type="InterPro" id="IPR005794">
    <property type="entry name" value="Fmt"/>
</dbReference>
<evidence type="ECO:0000256" key="3">
    <source>
        <dbReference type="ARBA" id="ARBA00022679"/>
    </source>
</evidence>
<gene>
    <name evidence="5" type="primary">fmt</name>
    <name evidence="8" type="ORF">A2311_02325</name>
</gene>
<dbReference type="InterPro" id="IPR011034">
    <property type="entry name" value="Formyl_transferase-like_C_sf"/>
</dbReference>
<dbReference type="STRING" id="1802583.A2311_02325"/>
<dbReference type="InterPro" id="IPR036477">
    <property type="entry name" value="Formyl_transf_N_sf"/>
</dbReference>
<comment type="function">
    <text evidence="5">Attaches a formyl group to the free amino group of methionyl-tRNA(fMet). The formyl group appears to play a dual role in the initiator identity of N-formylmethionyl-tRNA by promoting its recognition by IF2 and preventing the misappropriation of this tRNA by the elongation apparatus.</text>
</comment>
<dbReference type="CDD" id="cd08646">
    <property type="entry name" value="FMT_core_Met-tRNA-FMT_N"/>
    <property type="match status" value="1"/>
</dbReference>
<dbReference type="CDD" id="cd08704">
    <property type="entry name" value="Met_tRNA_FMT_C"/>
    <property type="match status" value="1"/>
</dbReference>
<reference evidence="8 9" key="1">
    <citation type="journal article" date="2016" name="Nat. Commun.">
        <title>Thousands of microbial genomes shed light on interconnected biogeochemical processes in an aquifer system.</title>
        <authorList>
            <person name="Anantharaman K."/>
            <person name="Brown C.T."/>
            <person name="Hug L.A."/>
            <person name="Sharon I."/>
            <person name="Castelle C.J."/>
            <person name="Probst A.J."/>
            <person name="Thomas B.C."/>
            <person name="Singh A."/>
            <person name="Wilkins M.J."/>
            <person name="Karaoz U."/>
            <person name="Brodie E.L."/>
            <person name="Williams K.H."/>
            <person name="Hubbard S.S."/>
            <person name="Banfield J.F."/>
        </authorList>
    </citation>
    <scope>NUCLEOTIDE SEQUENCE [LARGE SCALE GENOMIC DNA]</scope>
</reference>
<evidence type="ECO:0000256" key="2">
    <source>
        <dbReference type="ARBA" id="ARBA00012261"/>
    </source>
</evidence>
<protein>
    <recommendedName>
        <fullName evidence="2 5">Methionyl-tRNA formyltransferase</fullName>
        <ecNumber evidence="2 5">2.1.2.9</ecNumber>
    </recommendedName>
</protein>
<comment type="caution">
    <text evidence="8">The sequence shown here is derived from an EMBL/GenBank/DDBJ whole genome shotgun (WGS) entry which is preliminary data.</text>
</comment>
<dbReference type="GO" id="GO:0005829">
    <property type="term" value="C:cytosol"/>
    <property type="evidence" value="ECO:0007669"/>
    <property type="project" value="TreeGrafter"/>
</dbReference>
<evidence type="ECO:0000313" key="9">
    <source>
        <dbReference type="Proteomes" id="UP000178951"/>
    </source>
</evidence>
<dbReference type="Gene3D" id="3.40.50.12230">
    <property type="match status" value="1"/>
</dbReference>
<dbReference type="AlphaFoldDB" id="A0A1F4TUI8"/>
<dbReference type="EC" id="2.1.2.9" evidence="2 5"/>
<dbReference type="GO" id="GO:0004479">
    <property type="term" value="F:methionyl-tRNA formyltransferase activity"/>
    <property type="evidence" value="ECO:0007669"/>
    <property type="project" value="UniProtKB-UniRule"/>
</dbReference>